<evidence type="ECO:0000313" key="1">
    <source>
        <dbReference type="EMBL" id="TFY79002.1"/>
    </source>
</evidence>
<accession>A0A4Y9ZW06</accession>
<dbReference type="OrthoDB" id="3233595at2759"/>
<dbReference type="AlphaFoldDB" id="A0A4Y9ZW06"/>
<dbReference type="Proteomes" id="UP000298061">
    <property type="component" value="Unassembled WGS sequence"/>
</dbReference>
<comment type="caution">
    <text evidence="1">The sequence shown here is derived from an EMBL/GenBank/DDBJ whole genome shotgun (WGS) entry which is preliminary data.</text>
</comment>
<keyword evidence="2" id="KW-1185">Reference proteome</keyword>
<gene>
    <name evidence="1" type="ORF">EWM64_g5009</name>
</gene>
<evidence type="ECO:0000313" key="2">
    <source>
        <dbReference type="Proteomes" id="UP000298061"/>
    </source>
</evidence>
<protein>
    <submittedName>
        <fullName evidence="1">Uncharacterized protein</fullName>
    </submittedName>
</protein>
<reference evidence="1 2" key="1">
    <citation type="submission" date="2019-02" db="EMBL/GenBank/DDBJ databases">
        <title>Genome sequencing of the rare red list fungi Hericium alpestre (H. flagellum).</title>
        <authorList>
            <person name="Buettner E."/>
            <person name="Kellner H."/>
        </authorList>
    </citation>
    <scope>NUCLEOTIDE SEQUENCE [LARGE SCALE GENOMIC DNA]</scope>
    <source>
        <strain evidence="1 2">DSM 108284</strain>
    </source>
</reference>
<organism evidence="1 2">
    <name type="scientific">Hericium alpestre</name>
    <dbReference type="NCBI Taxonomy" id="135208"/>
    <lineage>
        <taxon>Eukaryota</taxon>
        <taxon>Fungi</taxon>
        <taxon>Dikarya</taxon>
        <taxon>Basidiomycota</taxon>
        <taxon>Agaricomycotina</taxon>
        <taxon>Agaricomycetes</taxon>
        <taxon>Russulales</taxon>
        <taxon>Hericiaceae</taxon>
        <taxon>Hericium</taxon>
    </lineage>
</organism>
<sequence>MLPSAIGAVGDRDDGKNVLFVFEPVNVPANHDLGDKMYEALPALLANGDIEPNRCEIPPNALADVSEGAESLPISQLAA</sequence>
<dbReference type="EMBL" id="SFCI01000577">
    <property type="protein sequence ID" value="TFY79002.1"/>
    <property type="molecule type" value="Genomic_DNA"/>
</dbReference>
<proteinExistence type="predicted"/>
<name>A0A4Y9ZW06_9AGAM</name>